<dbReference type="Gene3D" id="3.40.50.150">
    <property type="entry name" value="Vaccinia Virus protein VP39"/>
    <property type="match status" value="1"/>
</dbReference>
<dbReference type="KEGG" id="cinf:CINF_1484"/>
<dbReference type="RefSeq" id="WP_179975079.1">
    <property type="nucleotide sequence ID" value="NZ_CP049075.1"/>
</dbReference>
<dbReference type="SUPFAM" id="SSF53335">
    <property type="entry name" value="S-adenosyl-L-methionine-dependent methyltransferases"/>
    <property type="match status" value="1"/>
</dbReference>
<accession>A0A7H9CIM6</accession>
<dbReference type="PANTHER" id="PTHR43591">
    <property type="entry name" value="METHYLTRANSFERASE"/>
    <property type="match status" value="1"/>
</dbReference>
<reference evidence="2 3" key="1">
    <citation type="submission" date="2020-02" db="EMBL/GenBank/DDBJ databases">
        <title>Complete genome sequence of the novel Campylobacter species Candidatus Campylobacter infans.</title>
        <authorList>
            <person name="Duim B."/>
            <person name="Zomer A."/>
            <person name="van der Graaf L."/>
            <person name="Wagenaar J."/>
        </authorList>
    </citation>
    <scope>NUCLEOTIDE SEQUENCE [LARGE SCALE GENOMIC DNA]</scope>
    <source>
        <strain evidence="2 3">19S00001</strain>
    </source>
</reference>
<gene>
    <name evidence="2" type="ORF">CINF_1484</name>
</gene>
<dbReference type="AlphaFoldDB" id="A0A7H9CIM6"/>
<dbReference type="InterPro" id="IPR029063">
    <property type="entry name" value="SAM-dependent_MTases_sf"/>
</dbReference>
<keyword evidence="3" id="KW-1185">Reference proteome</keyword>
<dbReference type="InterPro" id="IPR041698">
    <property type="entry name" value="Methyltransf_25"/>
</dbReference>
<feature type="domain" description="Methyltransferase" evidence="1">
    <location>
        <begin position="40"/>
        <end position="133"/>
    </location>
</feature>
<dbReference type="Pfam" id="PF13649">
    <property type="entry name" value="Methyltransf_25"/>
    <property type="match status" value="1"/>
</dbReference>
<organism evidence="2 3">
    <name type="scientific">Candidatus Campylobacter infans</name>
    <dbReference type="NCBI Taxonomy" id="2561898"/>
    <lineage>
        <taxon>Bacteria</taxon>
        <taxon>Pseudomonadati</taxon>
        <taxon>Campylobacterota</taxon>
        <taxon>Epsilonproteobacteria</taxon>
        <taxon>Campylobacterales</taxon>
        <taxon>Campylobacteraceae</taxon>
        <taxon>Campylobacter</taxon>
    </lineage>
</organism>
<dbReference type="EMBL" id="CP049075">
    <property type="protein sequence ID" value="QLI05963.1"/>
    <property type="molecule type" value="Genomic_DNA"/>
</dbReference>
<protein>
    <submittedName>
        <fullName evidence="2">SAM-dependent methyltransferase</fullName>
    </submittedName>
</protein>
<dbReference type="Proteomes" id="UP000509414">
    <property type="component" value="Chromosome"/>
</dbReference>
<dbReference type="GO" id="GO:0032259">
    <property type="term" value="P:methylation"/>
    <property type="evidence" value="ECO:0007669"/>
    <property type="project" value="UniProtKB-KW"/>
</dbReference>
<sequence length="221" mass="25808">MNENTKLWEQLYQNSFSRSKYPNEPLVSFMVRNYKGGERILDLGCGSGRHMYYLAQNGFKAYGCDISQEAIKQAKSLLKEHNLPGVLEVASLEKLPFEDDFFDGLCFIGVLMYGTKAQIEQNAKEIYRVLKKGAKAFLILRSIRDYRHFHAKQLNRYEVIIDIKDETMPGFCENGMRVYHFDEDEVKRIYSNFNDLDINTLRRSFKNNAYANDDLMVTFTK</sequence>
<evidence type="ECO:0000313" key="3">
    <source>
        <dbReference type="Proteomes" id="UP000509414"/>
    </source>
</evidence>
<keyword evidence="2" id="KW-0808">Transferase</keyword>
<proteinExistence type="predicted"/>
<dbReference type="CDD" id="cd02440">
    <property type="entry name" value="AdoMet_MTases"/>
    <property type="match status" value="1"/>
</dbReference>
<evidence type="ECO:0000259" key="1">
    <source>
        <dbReference type="Pfam" id="PF13649"/>
    </source>
</evidence>
<evidence type="ECO:0000313" key="2">
    <source>
        <dbReference type="EMBL" id="QLI05963.1"/>
    </source>
</evidence>
<dbReference type="PANTHER" id="PTHR43591:SF110">
    <property type="entry name" value="RHODANESE DOMAIN-CONTAINING PROTEIN"/>
    <property type="match status" value="1"/>
</dbReference>
<name>A0A7H9CIM6_9BACT</name>
<keyword evidence="2" id="KW-0489">Methyltransferase</keyword>
<dbReference type="GO" id="GO:0008168">
    <property type="term" value="F:methyltransferase activity"/>
    <property type="evidence" value="ECO:0007669"/>
    <property type="project" value="UniProtKB-KW"/>
</dbReference>